<accession>F4Q2L8</accession>
<dbReference type="InterPro" id="IPR009033">
    <property type="entry name" value="Calreticulin/calnexin_P_dom_sf"/>
</dbReference>
<comment type="subcellular location">
    <subcellularLocation>
        <location evidence="1">Endoplasmic reticulum membrane</location>
        <topology evidence="1">Single-pass membrane protein</topology>
    </subcellularLocation>
</comment>
<feature type="compositionally biased region" description="Low complexity" evidence="10">
    <location>
        <begin position="1799"/>
        <end position="1819"/>
    </location>
</feature>
<evidence type="ECO:0000256" key="2">
    <source>
        <dbReference type="ARBA" id="ARBA00010983"/>
    </source>
</evidence>
<evidence type="ECO:0000313" key="15">
    <source>
        <dbReference type="Proteomes" id="UP000007797"/>
    </source>
</evidence>
<evidence type="ECO:0000259" key="13">
    <source>
        <dbReference type="PROSITE" id="PS01186"/>
    </source>
</evidence>
<dbReference type="GO" id="GO:0005789">
    <property type="term" value="C:endoplasmic reticulum membrane"/>
    <property type="evidence" value="ECO:0007669"/>
    <property type="project" value="UniProtKB-SubCell"/>
</dbReference>
<keyword evidence="3 11" id="KW-0812">Transmembrane</keyword>
<dbReference type="InterPro" id="IPR018124">
    <property type="entry name" value="Calret/calnex_CS"/>
</dbReference>
<dbReference type="PROSITE" id="PS00804">
    <property type="entry name" value="CALRETICULIN_2"/>
    <property type="match status" value="1"/>
</dbReference>
<dbReference type="InterPro" id="IPR056645">
    <property type="entry name" value="DUF7743"/>
</dbReference>
<dbReference type="Pfam" id="PF24893">
    <property type="entry name" value="DUF7743"/>
    <property type="match status" value="1"/>
</dbReference>
<evidence type="ECO:0000256" key="8">
    <source>
        <dbReference type="ARBA" id="ARBA00023186"/>
    </source>
</evidence>
<feature type="region of interest" description="Disordered" evidence="10">
    <location>
        <begin position="1799"/>
        <end position="1847"/>
    </location>
</feature>
<keyword evidence="15" id="KW-1185">Reference proteome</keyword>
<keyword evidence="5 11" id="KW-1133">Transmembrane helix</keyword>
<feature type="transmembrane region" description="Helical" evidence="11">
    <location>
        <begin position="1766"/>
        <end position="1785"/>
    </location>
</feature>
<keyword evidence="6 11" id="KW-0472">Membrane</keyword>
<feature type="disulfide bond" evidence="9">
    <location>
        <begin position="1428"/>
        <end position="1462"/>
    </location>
</feature>
<keyword evidence="7 9" id="KW-1015">Disulfide bond</keyword>
<evidence type="ECO:0000256" key="3">
    <source>
        <dbReference type="ARBA" id="ARBA00022692"/>
    </source>
</evidence>
<dbReference type="PRINTS" id="PR00626">
    <property type="entry name" value="CALRETICULIN"/>
</dbReference>
<dbReference type="PROSITE" id="PS01186">
    <property type="entry name" value="EGF_2"/>
    <property type="match status" value="1"/>
</dbReference>
<evidence type="ECO:0000313" key="14">
    <source>
        <dbReference type="EMBL" id="EGG17485.1"/>
    </source>
</evidence>
<dbReference type="PANTHER" id="PTHR11073:SF1">
    <property type="entry name" value="CALNEXIN 14D-RELATED"/>
    <property type="match status" value="1"/>
</dbReference>
<dbReference type="FunFam" id="2.10.250.10:FF:000001">
    <property type="entry name" value="Calnexin homolog"/>
    <property type="match status" value="1"/>
</dbReference>
<feature type="transmembrane region" description="Helical" evidence="11">
    <location>
        <begin position="1317"/>
        <end position="1338"/>
    </location>
</feature>
<dbReference type="Pfam" id="PF22933">
    <property type="entry name" value="ComC_SSD"/>
    <property type="match status" value="1"/>
</dbReference>
<dbReference type="PROSITE" id="PS00022">
    <property type="entry name" value="EGF_1"/>
    <property type="match status" value="1"/>
</dbReference>
<dbReference type="GO" id="GO:0005509">
    <property type="term" value="F:calcium ion binding"/>
    <property type="evidence" value="ECO:0007669"/>
    <property type="project" value="InterPro"/>
</dbReference>
<dbReference type="InterPro" id="IPR000742">
    <property type="entry name" value="EGF"/>
</dbReference>
<protein>
    <recommendedName>
        <fullName evidence="12 13">EGF-like domain-containing protein</fullName>
    </recommendedName>
</protein>
<dbReference type="Pfam" id="PF23034">
    <property type="entry name" value="DUF7035"/>
    <property type="match status" value="1"/>
</dbReference>
<gene>
    <name evidence="14" type="ORF">DFA_08481</name>
</gene>
<evidence type="ECO:0000256" key="6">
    <source>
        <dbReference type="ARBA" id="ARBA00023136"/>
    </source>
</evidence>
<dbReference type="EMBL" id="GL883021">
    <property type="protein sequence ID" value="EGG17485.1"/>
    <property type="molecule type" value="Genomic_DNA"/>
</dbReference>
<dbReference type="Pfam" id="PF23033">
    <property type="entry name" value="DUF7034"/>
    <property type="match status" value="1"/>
</dbReference>
<evidence type="ECO:0000256" key="1">
    <source>
        <dbReference type="ARBA" id="ARBA00004389"/>
    </source>
</evidence>
<dbReference type="PANTHER" id="PTHR11073">
    <property type="entry name" value="CALRETICULIN AND CALNEXIN"/>
    <property type="match status" value="1"/>
</dbReference>
<keyword evidence="8" id="KW-0143">Chaperone</keyword>
<evidence type="ECO:0000256" key="9">
    <source>
        <dbReference type="PIRSR" id="PIRSR601580-3"/>
    </source>
</evidence>
<dbReference type="GO" id="GO:0036503">
    <property type="term" value="P:ERAD pathway"/>
    <property type="evidence" value="ECO:0007669"/>
    <property type="project" value="TreeGrafter"/>
</dbReference>
<dbReference type="SUPFAM" id="SSF49899">
    <property type="entry name" value="Concanavalin A-like lectins/glucanases"/>
    <property type="match status" value="1"/>
</dbReference>
<evidence type="ECO:0000256" key="4">
    <source>
        <dbReference type="ARBA" id="ARBA00022824"/>
    </source>
</evidence>
<dbReference type="OrthoDB" id="1938156at2759"/>
<evidence type="ECO:0000256" key="10">
    <source>
        <dbReference type="SAM" id="MobiDB-lite"/>
    </source>
</evidence>
<dbReference type="InterPro" id="IPR013320">
    <property type="entry name" value="ConA-like_dom_sf"/>
</dbReference>
<evidence type="ECO:0000256" key="5">
    <source>
        <dbReference type="ARBA" id="ARBA00022989"/>
    </source>
</evidence>
<feature type="region of interest" description="Disordered" evidence="10">
    <location>
        <begin position="1529"/>
        <end position="1611"/>
    </location>
</feature>
<dbReference type="InterPro" id="IPR055463">
    <property type="entry name" value="DUF7035"/>
</dbReference>
<sequence>MRKVVAVLLVRVGDAQQRNIISRRDTLFTYAASRNQCDLSIEIVFDQQIPSFTCPNCALFDFSTISPDESINYPNAFYRYEIELNLGLIDVILIDDQSFQYNLGAFNCVSPPLPPYTIETFDQRLKPSTVGGFLGVYHFLIKEFVHDIGRDPETRTQDPFRVESIRPISISPNGTLFEVYFDFDGAALADFPSTTFILNITSIDMMGASFGGTRILPSGFPLEISLEFFTSTPRHTTGQESFLPVTPFNNTVQDGPLWASILSRNFDISNRESTVRIYPKDIFSTESDIMAYPVGGLPSNATLISRSKIFADSILTTYYFDNFVTCNGTFFSYTFYNPAFSPNPQQCSSDAEVRRFNIEIDYGINNVLAQIGSQSFLLQHPFGVITNPTSGNREFKVNLPAQTFDYTDPIILVFKGIETTTTNLSVELDTTNPTIDYVSYELLPGYMLLITASAFDDLSGIKRLCIQSATSDCAVSLNDSNLISGDRYSGIYQTIVPMDPTFGLITAIDRAGNIFYSRLDHLNNYPPSVFSYDLTQISTFYFTQNIVDVSNSVVTNSLVINFTNLHDADKIMYQPTFIILNGKDVSEVGPQDTFRGVWVEAMQAYVITFTIPKSMFPGTLKYYLPIDFRQSYDSNVLYQTFGNNALINILSNGGDLIPPQIVNVTTSGFGYGFIIQIEDEINGFMNGTIYLGRLIDPFYNFSQQFDQSNLIDGTIYRGSYQVQIPVLENIVRSEIYTILAIETVDLAGISSNEFIQSTSFYNPIIPILNVTKSIETIVDKTPPEVMTTSPSSIVSTQNQILSVSATIQDTQSDISLAHTPKLYILDELELLAIVDGDLVCPSAKNVCVAYFNYQVPFGMNRTLSLFVSNAVDKYLNYGGTIFPNTVVVVPSTLAIPSIYSLSPITVDKSSGNTSVTIYGNNFNQVAQFMFNFTGTFVAYIPSSSSVNNRYVVFTDLPPVDHTIPLYFVSTDSENSNIAYLHPRRGSIIPPLQCPSSGCEYDNMHCGLFGQCVCNAGFYGPRCASSVVVIDPKHGSTSPDTEYNSTPPTPSSSLKRVYAKISIIELREIDMEDQVVSVHPFDLWDLSNSTESDVGADYNLRYNTSLLSTIPTSVRVSIQYFSHQTNVTFLDRSLQMDPSTVKYGISLDAYDFSQNTNTLELVMSVSLQADSECGSVENGEINDGQSKYQWYKTKLDDISLYATFINIAQIDDHQQTITTKLTANSNSSTNYDNSISYISINIPHYSNTVFIDPDFSVLFDKDDEDNSKVDSICQSNDDGTDFRLIGIIVGSVVGAAAIVVASILTYKKLKVMKESKRNLLIIVVLSLVCGLVVSTSSSFTPSKDTLFFDDFESATLENSKWVKSQFSEANIVFGKPETQFLVEETDNAMILPLASKRYAITSVLAKPIDNKDRDLIVQYEVRLAKGLECGGAYVKLYQATDDLDAETVDRNTPYSIMFGPDKCGSDNRIHFIVRHKNPKSGVFEEKLITAKPPIRTDKLSHLYTLHIRPDNTFTVYVDRSPVLEGNFHTSFTPAFNPPKEVDDPTDSKPSDWIDDAKMDDPSASKPDDWDESQPATIVDTDATKPDGWLDDEPELVPDVTVSKPEGWDDEDDGEWEAPLAPNPKCQDGNCGEWKAPIIKNPLYKGKWVAPRIDNPAYKGVWKARQIANPDYFNEENPYNVEKIGAIGLEIWTTTDQIAFDNFIITHDRDEADRIAQENWEPKYNKEKALQAEFEAEEAKKLQTPTDYLALAQLYGQMAVEFAKAQPYVAALSLVAGLVPILLCIGLGGSKKSAATTVVIPPAQSSSSKPSAETESPSIEESSSEEEEEEEQVKEKKTTPVKKRINKVQ</sequence>
<evidence type="ECO:0000256" key="7">
    <source>
        <dbReference type="ARBA" id="ARBA00023157"/>
    </source>
</evidence>
<evidence type="ECO:0000256" key="11">
    <source>
        <dbReference type="SAM" id="Phobius"/>
    </source>
</evidence>
<feature type="compositionally biased region" description="Basic residues" evidence="10">
    <location>
        <begin position="1837"/>
        <end position="1847"/>
    </location>
</feature>
<dbReference type="InterPro" id="IPR054484">
    <property type="entry name" value="ComC_SSD"/>
</dbReference>
<reference evidence="15" key="1">
    <citation type="journal article" date="2011" name="Genome Res.">
        <title>Phylogeny-wide analysis of social amoeba genomes highlights ancient origins for complex intercellular communication.</title>
        <authorList>
            <person name="Heidel A.J."/>
            <person name="Lawal H.M."/>
            <person name="Felder M."/>
            <person name="Schilde C."/>
            <person name="Helps N.R."/>
            <person name="Tunggal B."/>
            <person name="Rivero F."/>
            <person name="John U."/>
            <person name="Schleicher M."/>
            <person name="Eichinger L."/>
            <person name="Platzer M."/>
            <person name="Noegel A.A."/>
            <person name="Schaap P."/>
            <person name="Gloeckner G."/>
        </authorList>
    </citation>
    <scope>NUCLEOTIDE SEQUENCE [LARGE SCALE GENOMIC DNA]</scope>
    <source>
        <strain evidence="15">SH3</strain>
    </source>
</reference>
<dbReference type="InterPro" id="IPR001580">
    <property type="entry name" value="Calret/calnex"/>
</dbReference>
<feature type="compositionally biased region" description="Acidic residues" evidence="10">
    <location>
        <begin position="1820"/>
        <end position="1830"/>
    </location>
</feature>
<dbReference type="GO" id="GO:0006457">
    <property type="term" value="P:protein folding"/>
    <property type="evidence" value="ECO:0007669"/>
    <property type="project" value="InterPro"/>
</dbReference>
<dbReference type="RefSeq" id="XP_004355969.1">
    <property type="nucleotide sequence ID" value="XM_004355916.1"/>
</dbReference>
<dbReference type="KEGG" id="dfa:DFA_08481"/>
<dbReference type="STRING" id="1054147.F4Q2L8"/>
<feature type="domain" description="EGF-like" evidence="12 13">
    <location>
        <begin position="1011"/>
        <end position="1022"/>
    </location>
</feature>
<comment type="similarity">
    <text evidence="2">Belongs to the calreticulin family.</text>
</comment>
<dbReference type="GeneID" id="14869508"/>
<dbReference type="InterPro" id="IPR055462">
    <property type="entry name" value="DUF7034"/>
</dbReference>
<feature type="compositionally biased region" description="Basic and acidic residues" evidence="10">
    <location>
        <begin position="1538"/>
        <end position="1566"/>
    </location>
</feature>
<organism evidence="14 15">
    <name type="scientific">Cavenderia fasciculata</name>
    <name type="common">Slime mold</name>
    <name type="synonym">Dictyostelium fasciculatum</name>
    <dbReference type="NCBI Taxonomy" id="261658"/>
    <lineage>
        <taxon>Eukaryota</taxon>
        <taxon>Amoebozoa</taxon>
        <taxon>Evosea</taxon>
        <taxon>Eumycetozoa</taxon>
        <taxon>Dictyostelia</taxon>
        <taxon>Acytosteliales</taxon>
        <taxon>Cavenderiaceae</taxon>
        <taxon>Cavenderia</taxon>
    </lineage>
</organism>
<dbReference type="Gene3D" id="2.10.250.10">
    <property type="entry name" value="Calreticulin/calnexin, P domain"/>
    <property type="match status" value="1"/>
</dbReference>
<dbReference type="Proteomes" id="UP000007797">
    <property type="component" value="Unassembled WGS sequence"/>
</dbReference>
<dbReference type="GO" id="GO:0051082">
    <property type="term" value="F:unfolded protein binding"/>
    <property type="evidence" value="ECO:0007669"/>
    <property type="project" value="InterPro"/>
</dbReference>
<evidence type="ECO:0000259" key="12">
    <source>
        <dbReference type="PROSITE" id="PS00022"/>
    </source>
</evidence>
<dbReference type="Pfam" id="PF00262">
    <property type="entry name" value="Calreticulin"/>
    <property type="match status" value="1"/>
</dbReference>
<proteinExistence type="inferred from homology"/>
<feature type="transmembrane region" description="Helical" evidence="11">
    <location>
        <begin position="1283"/>
        <end position="1305"/>
    </location>
</feature>
<keyword evidence="4" id="KW-0256">Endoplasmic reticulum</keyword>
<dbReference type="SUPFAM" id="SSF63887">
    <property type="entry name" value="P-domain of calnexin/calreticulin"/>
    <property type="match status" value="1"/>
</dbReference>
<dbReference type="Gene3D" id="2.60.120.200">
    <property type="match status" value="1"/>
</dbReference>
<name>F4Q2L8_CACFS</name>